<reference evidence="3 4" key="1">
    <citation type="journal article" date="2009" name="PLoS ONE">
        <title>Complete genome sequence of the aerobic CO-oxidizing thermophile Thermomicrobium roseum.</title>
        <authorList>
            <person name="Wu D."/>
            <person name="Raymond J."/>
            <person name="Wu M."/>
            <person name="Chatterji S."/>
            <person name="Ren Q."/>
            <person name="Graham J.E."/>
            <person name="Bryant D.A."/>
            <person name="Robb F."/>
            <person name="Colman A."/>
            <person name="Tallon L.J."/>
            <person name="Badger J.H."/>
            <person name="Madupu R."/>
            <person name="Ward N.L."/>
            <person name="Eisen J.A."/>
        </authorList>
    </citation>
    <scope>NUCLEOTIDE SEQUENCE [LARGE SCALE GENOMIC DNA]</scope>
    <source>
        <strain evidence="4">ATCC 27502 / DSM 5159 / P-2</strain>
        <plasmid evidence="3">unnamed</plasmid>
    </source>
</reference>
<dbReference type="Proteomes" id="UP000000447">
    <property type="component" value="Plasmid unnamed"/>
</dbReference>
<sequence>MTQPTLLPGQSSERTNGNQERYGFSGHQTFPFRYSWLKKAVDAVHEDPNVFRREDAVVIFGVGKNMVESIRHWGLATQVLEEDQRTRRLRISEWGKLLFLEECDPYLEDPGSLWLLHWLLVSNPARAATWYLAFNVYPFPDFRKDTLVTFIDGFADRNQLRANIGTIRRDVDCFIRTYTPSRWTSTEVPEDSFNCPLVELELLELLPDGMTYRFVVGSKPSLPVEVVAGVILSLLGRLGSGRRTVSIHECLYEPLSPGQVFKLDEPTLVEYLDQLESLTGGDIAVDETAGLHQLYVRRPIDGKELIVQYLRARVTP</sequence>
<evidence type="ECO:0000259" key="2">
    <source>
        <dbReference type="Pfam" id="PF13182"/>
    </source>
</evidence>
<accession>B9L5H5</accession>
<evidence type="ECO:0000313" key="4">
    <source>
        <dbReference type="Proteomes" id="UP000000447"/>
    </source>
</evidence>
<dbReference type="HOGENOM" id="CLU_060482_0_0_0"/>
<feature type="region of interest" description="Disordered" evidence="1">
    <location>
        <begin position="1"/>
        <end position="23"/>
    </location>
</feature>
<feature type="compositionally biased region" description="Polar residues" evidence="1">
    <location>
        <begin position="1"/>
        <end position="19"/>
    </location>
</feature>
<dbReference type="EMBL" id="CP001276">
    <property type="protein sequence ID" value="ACM06943.1"/>
    <property type="molecule type" value="Genomic_DNA"/>
</dbReference>
<dbReference type="KEGG" id="tro:trd_A0102"/>
<dbReference type="InterPro" id="IPR025248">
    <property type="entry name" value="DUF4007"/>
</dbReference>
<geneLocation type="plasmid" evidence="4">
    <name>Tros</name>
</geneLocation>
<name>B9L5H5_THERP</name>
<gene>
    <name evidence="3" type="ordered locus">trd_A0102</name>
</gene>
<dbReference type="RefSeq" id="WP_012642930.1">
    <property type="nucleotide sequence ID" value="NC_011961.1"/>
</dbReference>
<dbReference type="Pfam" id="PF13182">
    <property type="entry name" value="DUF4007"/>
    <property type="match status" value="1"/>
</dbReference>
<keyword evidence="4" id="KW-1185">Reference proteome</keyword>
<keyword evidence="3" id="KW-0614">Plasmid</keyword>
<protein>
    <recommendedName>
        <fullName evidence="2">DUF4007 domain-containing protein</fullName>
    </recommendedName>
</protein>
<evidence type="ECO:0000313" key="3">
    <source>
        <dbReference type="EMBL" id="ACM06943.1"/>
    </source>
</evidence>
<evidence type="ECO:0000256" key="1">
    <source>
        <dbReference type="SAM" id="MobiDB-lite"/>
    </source>
</evidence>
<feature type="domain" description="DUF4007" evidence="2">
    <location>
        <begin position="24"/>
        <end position="298"/>
    </location>
</feature>
<organism evidence="3 4">
    <name type="scientific">Thermomicrobium roseum (strain ATCC 27502 / DSM 5159 / P-2)</name>
    <dbReference type="NCBI Taxonomy" id="309801"/>
    <lineage>
        <taxon>Bacteria</taxon>
        <taxon>Pseudomonadati</taxon>
        <taxon>Thermomicrobiota</taxon>
        <taxon>Thermomicrobia</taxon>
        <taxon>Thermomicrobiales</taxon>
        <taxon>Thermomicrobiaceae</taxon>
        <taxon>Thermomicrobium</taxon>
    </lineage>
</organism>
<dbReference type="OrthoDB" id="747541at2"/>
<dbReference type="eggNOG" id="ENOG502ZB1P">
    <property type="taxonomic scope" value="Bacteria"/>
</dbReference>
<dbReference type="AlphaFoldDB" id="B9L5H5"/>
<proteinExistence type="predicted"/>